<dbReference type="EMBL" id="MLAK01001053">
    <property type="protein sequence ID" value="OHS98468.1"/>
    <property type="molecule type" value="Genomic_DNA"/>
</dbReference>
<dbReference type="GO" id="GO:0000994">
    <property type="term" value="F:RNA polymerase III core binding"/>
    <property type="evidence" value="ECO:0007669"/>
    <property type="project" value="TreeGrafter"/>
</dbReference>
<dbReference type="InterPro" id="IPR038564">
    <property type="entry name" value="Maf1_sf"/>
</dbReference>
<dbReference type="Pfam" id="PF09174">
    <property type="entry name" value="Maf1"/>
    <property type="match status" value="1"/>
</dbReference>
<dbReference type="OrthoDB" id="277029at2759"/>
<dbReference type="PANTHER" id="PTHR22504:SF0">
    <property type="entry name" value="REPRESSOR OF RNA POLYMERASE III TRANSCRIPTION MAF1 HOMOLOG"/>
    <property type="match status" value="1"/>
</dbReference>
<comment type="caution">
    <text evidence="1">The sequence shown here is derived from an EMBL/GenBank/DDBJ whole genome shotgun (WGS) entry which is preliminary data.</text>
</comment>
<name>A0A1J4JMI8_9EUKA</name>
<dbReference type="InterPro" id="IPR015257">
    <property type="entry name" value="Maf1"/>
</dbReference>
<reference evidence="1" key="1">
    <citation type="submission" date="2016-10" db="EMBL/GenBank/DDBJ databases">
        <authorList>
            <person name="Benchimol M."/>
            <person name="Almeida L.G."/>
            <person name="Vasconcelos A.T."/>
            <person name="Perreira-Neves A."/>
            <person name="Rosa I.A."/>
            <person name="Tasca T."/>
            <person name="Bogo M.R."/>
            <person name="de Souza W."/>
        </authorList>
    </citation>
    <scope>NUCLEOTIDE SEQUENCE [LARGE SCALE GENOMIC DNA]</scope>
    <source>
        <strain evidence="1">K</strain>
    </source>
</reference>
<organism evidence="1 2">
    <name type="scientific">Tritrichomonas foetus</name>
    <dbReference type="NCBI Taxonomy" id="1144522"/>
    <lineage>
        <taxon>Eukaryota</taxon>
        <taxon>Metamonada</taxon>
        <taxon>Parabasalia</taxon>
        <taxon>Tritrichomonadida</taxon>
        <taxon>Tritrichomonadidae</taxon>
        <taxon>Tritrichomonas</taxon>
    </lineage>
</organism>
<protein>
    <submittedName>
        <fullName evidence="1">Repressor of rna polymerase iii transcription</fullName>
    </submittedName>
</protein>
<dbReference type="GO" id="GO:0016480">
    <property type="term" value="P:negative regulation of transcription by RNA polymerase III"/>
    <property type="evidence" value="ECO:0007669"/>
    <property type="project" value="InterPro"/>
</dbReference>
<dbReference type="Gene3D" id="3.40.1000.50">
    <property type="entry name" value="Repressor of RNA polymerase III transcription Maf1"/>
    <property type="match status" value="1"/>
</dbReference>
<dbReference type="VEuPathDB" id="TrichDB:TRFO_35090"/>
<dbReference type="Proteomes" id="UP000179807">
    <property type="component" value="Unassembled WGS sequence"/>
</dbReference>
<dbReference type="GO" id="GO:0005634">
    <property type="term" value="C:nucleus"/>
    <property type="evidence" value="ECO:0007669"/>
    <property type="project" value="TreeGrafter"/>
</dbReference>
<accession>A0A1J4JMI8</accession>
<gene>
    <name evidence="1" type="ORF">TRFO_35090</name>
</gene>
<proteinExistence type="predicted"/>
<evidence type="ECO:0000313" key="2">
    <source>
        <dbReference type="Proteomes" id="UP000179807"/>
    </source>
</evidence>
<sequence length="213" mass="24128">MTFVTNQAIFKVNQELLSLSAFTPKIHGKVECFNISRDVKYNSKYNMPRSYQTLPVLSTSPVVPAMGDNTGLYATPQHYNALIAAFSASFPDFDFSSVCPWNFKLIQSPEQAQIDINWKFQTVLSDSEQLMSHIWGVLEKEILPAGCNIYMYESDRPDAFSAMGAVFNLSYFFLNEKMNKVVLIHLREGANEFGSGSDEDADVDDEIDDQFWI</sequence>
<dbReference type="RefSeq" id="XP_068351605.1">
    <property type="nucleotide sequence ID" value="XM_068510053.1"/>
</dbReference>
<dbReference type="GeneID" id="94844757"/>
<evidence type="ECO:0000313" key="1">
    <source>
        <dbReference type="EMBL" id="OHS98468.1"/>
    </source>
</evidence>
<dbReference type="AlphaFoldDB" id="A0A1J4JMI8"/>
<dbReference type="PANTHER" id="PTHR22504">
    <property type="entry name" value="REPRESSOR OF RNA POLYMERASE III TRANSCRIPTION MAF1"/>
    <property type="match status" value="1"/>
</dbReference>
<keyword evidence="2" id="KW-1185">Reference proteome</keyword>